<evidence type="ECO:0000313" key="7">
    <source>
        <dbReference type="Proteomes" id="UP000663877"/>
    </source>
</evidence>
<feature type="compositionally biased region" description="Acidic residues" evidence="1">
    <location>
        <begin position="171"/>
        <end position="187"/>
    </location>
</feature>
<dbReference type="Proteomes" id="UP000663877">
    <property type="component" value="Unassembled WGS sequence"/>
</dbReference>
<feature type="domain" description="UBC core" evidence="2">
    <location>
        <begin position="285"/>
        <end position="452"/>
    </location>
</feature>
<dbReference type="CDD" id="cd23802">
    <property type="entry name" value="UBCc_UBE2Q"/>
    <property type="match status" value="1"/>
</dbReference>
<dbReference type="Proteomes" id="UP000663832">
    <property type="component" value="Unassembled WGS sequence"/>
</dbReference>
<feature type="compositionally biased region" description="Basic and acidic residues" evidence="1">
    <location>
        <begin position="188"/>
        <end position="198"/>
    </location>
</feature>
<dbReference type="Gene3D" id="3.10.110.10">
    <property type="entry name" value="Ubiquitin Conjugating Enzyme"/>
    <property type="match status" value="1"/>
</dbReference>
<dbReference type="EMBL" id="CAJNOI010000001">
    <property type="protein sequence ID" value="CAF0719414.1"/>
    <property type="molecule type" value="Genomic_DNA"/>
</dbReference>
<dbReference type="OrthoDB" id="109543at2759"/>
<feature type="region of interest" description="Disordered" evidence="1">
    <location>
        <begin position="159"/>
        <end position="216"/>
    </location>
</feature>
<proteinExistence type="predicted"/>
<dbReference type="SMART" id="SM00212">
    <property type="entry name" value="UBCc"/>
    <property type="match status" value="1"/>
</dbReference>
<reference evidence="3" key="1">
    <citation type="submission" date="2021-02" db="EMBL/GenBank/DDBJ databases">
        <authorList>
            <person name="Nowell W R."/>
        </authorList>
    </citation>
    <scope>NUCLEOTIDE SEQUENCE</scope>
</reference>
<dbReference type="AlphaFoldDB" id="A0A813MFQ0"/>
<feature type="region of interest" description="Disordered" evidence="1">
    <location>
        <begin position="266"/>
        <end position="287"/>
    </location>
</feature>
<name>A0A813MFQ0_9BILA</name>
<dbReference type="Pfam" id="PF00179">
    <property type="entry name" value="UQ_con"/>
    <property type="match status" value="1"/>
</dbReference>
<keyword evidence="6" id="KW-1185">Reference proteome</keyword>
<evidence type="ECO:0000313" key="5">
    <source>
        <dbReference type="EMBL" id="CAF0891057.1"/>
    </source>
</evidence>
<dbReference type="EMBL" id="CAJNOM010000040">
    <property type="protein sequence ID" value="CAF0891057.1"/>
    <property type="molecule type" value="Genomic_DNA"/>
</dbReference>
<dbReference type="SUPFAM" id="SSF54495">
    <property type="entry name" value="UBC-like"/>
    <property type="match status" value="1"/>
</dbReference>
<dbReference type="EMBL" id="CAJNOM010000037">
    <property type="protein sequence ID" value="CAF0880114.1"/>
    <property type="molecule type" value="Genomic_DNA"/>
</dbReference>
<evidence type="ECO:0000313" key="4">
    <source>
        <dbReference type="EMBL" id="CAF0880114.1"/>
    </source>
</evidence>
<sequence>MILSACISIINWDFLLPHFLRVHFSFFRPPPTRRFFLIMRSLQSLKEELRVLEQHFPKRTNAPFSIISASVDDITSIYRDPVNQRSISICCKILEVPNKCLWYTESDNNDDVQEQLTLLFDELNSNTSNESRSVTLQLESIIERLNTFFKTSNLTLPSHLTNNSTNRIEPEDSGVDQEEEDDDDDETEHQHNNEHDQCSLDDEDKTQPTGQLTEDVDGISLENWQLLETLKYKRINESAQRNHEKIYASTNTNTNTNTSTNIISVRRDGASSSSSSSTSSSSSVQATDRLMKELREIFRSQSYKKGDFTIELVDESLYEWNVKLYHVDKDSKLYTDLEEMKLSEKNFDKLDHILLNLSFNDNYPFAPPFVRVIRPIITGGHVYSGAICMELLTRQGWSSAYSVESLLFQIVATLCKAGARIDLSSLNESFSLHRAQQAFRHISSVHEKSGWYTAPKADG</sequence>
<gene>
    <name evidence="3" type="ORF">BJG266_LOCUS94</name>
    <name evidence="4" type="ORF">QVE165_LOCUS8367</name>
    <name evidence="5" type="ORF">QVE165_LOCUS8948</name>
</gene>
<dbReference type="InterPro" id="IPR050113">
    <property type="entry name" value="Ub_conjugating_enzyme"/>
</dbReference>
<comment type="caution">
    <text evidence="3">The sequence shown here is derived from an EMBL/GenBank/DDBJ whole genome shotgun (WGS) entry which is preliminary data.</text>
</comment>
<dbReference type="InterPro" id="IPR000608">
    <property type="entry name" value="UBC"/>
</dbReference>
<dbReference type="InterPro" id="IPR016135">
    <property type="entry name" value="UBQ-conjugating_enzyme/RWD"/>
</dbReference>
<organism evidence="3 7">
    <name type="scientific">Adineta steineri</name>
    <dbReference type="NCBI Taxonomy" id="433720"/>
    <lineage>
        <taxon>Eukaryota</taxon>
        <taxon>Metazoa</taxon>
        <taxon>Spiralia</taxon>
        <taxon>Gnathifera</taxon>
        <taxon>Rotifera</taxon>
        <taxon>Eurotatoria</taxon>
        <taxon>Bdelloidea</taxon>
        <taxon>Adinetida</taxon>
        <taxon>Adinetidae</taxon>
        <taxon>Adineta</taxon>
    </lineage>
</organism>
<evidence type="ECO:0000313" key="6">
    <source>
        <dbReference type="Proteomes" id="UP000663832"/>
    </source>
</evidence>
<protein>
    <recommendedName>
        <fullName evidence="2">UBC core domain-containing protein</fullName>
    </recommendedName>
</protein>
<dbReference type="PANTHER" id="PTHR24067">
    <property type="entry name" value="UBIQUITIN-CONJUGATING ENZYME E2"/>
    <property type="match status" value="1"/>
</dbReference>
<dbReference type="PROSITE" id="PS50127">
    <property type="entry name" value="UBC_2"/>
    <property type="match status" value="1"/>
</dbReference>
<evidence type="ECO:0000259" key="2">
    <source>
        <dbReference type="PROSITE" id="PS50127"/>
    </source>
</evidence>
<accession>A0A813MFQ0</accession>
<evidence type="ECO:0000256" key="1">
    <source>
        <dbReference type="SAM" id="MobiDB-lite"/>
    </source>
</evidence>
<feature type="compositionally biased region" description="Low complexity" evidence="1">
    <location>
        <begin position="271"/>
        <end position="283"/>
    </location>
</feature>
<evidence type="ECO:0000313" key="3">
    <source>
        <dbReference type="EMBL" id="CAF0719414.1"/>
    </source>
</evidence>